<dbReference type="Gene3D" id="2.20.25.110">
    <property type="entry name" value="S-adenosyl-L-methionine-dependent methyltransferases"/>
    <property type="match status" value="1"/>
</dbReference>
<dbReference type="GO" id="GO:0008168">
    <property type="term" value="F:methyltransferase activity"/>
    <property type="evidence" value="ECO:0007669"/>
    <property type="project" value="UniProtKB-KW"/>
</dbReference>
<evidence type="ECO:0000259" key="1">
    <source>
        <dbReference type="Pfam" id="PF13649"/>
    </source>
</evidence>
<evidence type="ECO:0000313" key="2">
    <source>
        <dbReference type="EMBL" id="KIS24071.1"/>
    </source>
</evidence>
<dbReference type="CDD" id="cd02440">
    <property type="entry name" value="AdoMet_MTases"/>
    <property type="match status" value="1"/>
</dbReference>
<protein>
    <submittedName>
        <fullName evidence="2">Methyltransferase</fullName>
    </submittedName>
</protein>
<sequence length="246" mass="28692">MINYYGSLCTVMYELLHPHAPEDELQFYLQYAKKEMKILEPLCGSGRFLVPFLERGFNITGFDMSEEMLKELYKKAPKAKVFESSIEKFSPKEKYDYIFITSGSFSLFLDEDIAFNVLVKMKEALAPKGKFVFAAETTANIISDREEYLENCHVKTKEGYDIIFKSKSFYNKHKKILSTPSLYELYDGGNLLGKEEMDFRIKLYDFGELDKLILKAGFKGSHVFSDFNRRESIDKNTETFLYECYI</sequence>
<accession>A0A0D1BZA6</accession>
<dbReference type="EMBL" id="JXSU01000007">
    <property type="protein sequence ID" value="KIS24071.1"/>
    <property type="molecule type" value="Genomic_DNA"/>
</dbReference>
<dbReference type="AlphaFoldDB" id="A0A0D1BZA6"/>
<dbReference type="Gene3D" id="3.40.50.150">
    <property type="entry name" value="Vaccinia Virus protein VP39"/>
    <property type="match status" value="1"/>
</dbReference>
<dbReference type="OrthoDB" id="9804312at2"/>
<dbReference type="HOGENOM" id="CLU_069129_7_2_9"/>
<dbReference type="InterPro" id="IPR029063">
    <property type="entry name" value="SAM-dependent_MTases_sf"/>
</dbReference>
<feature type="domain" description="Methyltransferase" evidence="1">
    <location>
        <begin position="38"/>
        <end position="129"/>
    </location>
</feature>
<dbReference type="GO" id="GO:0032259">
    <property type="term" value="P:methylation"/>
    <property type="evidence" value="ECO:0007669"/>
    <property type="project" value="UniProtKB-KW"/>
</dbReference>
<organism evidence="2 3">
    <name type="scientific">Clostridium botulinum B2 450</name>
    <dbReference type="NCBI Taxonomy" id="1379739"/>
    <lineage>
        <taxon>Bacteria</taxon>
        <taxon>Bacillati</taxon>
        <taxon>Bacillota</taxon>
        <taxon>Clostridia</taxon>
        <taxon>Eubacteriales</taxon>
        <taxon>Clostridiaceae</taxon>
        <taxon>Clostridium</taxon>
    </lineage>
</organism>
<gene>
    <name evidence="2" type="ORF">N495_10930</name>
</gene>
<dbReference type="RefSeq" id="WP_043032054.1">
    <property type="nucleotide sequence ID" value="NZ_JXSU01000007.1"/>
</dbReference>
<dbReference type="PATRIC" id="fig|1379739.3.peg.2557"/>
<dbReference type="Proteomes" id="UP000032250">
    <property type="component" value="Unassembled WGS sequence"/>
</dbReference>
<dbReference type="SUPFAM" id="SSF53335">
    <property type="entry name" value="S-adenosyl-L-methionine-dependent methyltransferases"/>
    <property type="match status" value="1"/>
</dbReference>
<reference evidence="2 3" key="1">
    <citation type="submission" date="2014-06" db="EMBL/GenBank/DDBJ databases">
        <title>Genome characterization of distinct group I Clostridium botulinum lineages.</title>
        <authorList>
            <person name="Giordani F."/>
            <person name="Anselmo A."/>
            <person name="Fillo S."/>
            <person name="Palozzi A.M."/>
            <person name="Fortunato A."/>
            <person name="Gentile B."/>
            <person name="Ciammaruconi A."/>
            <person name="Anniballi F."/>
            <person name="De Medici D."/>
            <person name="Lista F."/>
        </authorList>
    </citation>
    <scope>NUCLEOTIDE SEQUENCE [LARGE SCALE GENOMIC DNA]</scope>
    <source>
        <strain evidence="2 3">B2 450</strain>
    </source>
</reference>
<dbReference type="InterPro" id="IPR041698">
    <property type="entry name" value="Methyltransf_25"/>
</dbReference>
<keyword evidence="2" id="KW-0489">Methyltransferase</keyword>
<name>A0A0D1BZA6_CLOBO</name>
<comment type="caution">
    <text evidence="2">The sequence shown here is derived from an EMBL/GenBank/DDBJ whole genome shotgun (WGS) entry which is preliminary data.</text>
</comment>
<evidence type="ECO:0000313" key="3">
    <source>
        <dbReference type="Proteomes" id="UP000032250"/>
    </source>
</evidence>
<proteinExistence type="predicted"/>
<keyword evidence="2" id="KW-0808">Transferase</keyword>
<dbReference type="Pfam" id="PF13649">
    <property type="entry name" value="Methyltransf_25"/>
    <property type="match status" value="1"/>
</dbReference>